<dbReference type="EC" id="2.7.11.1" evidence="1"/>
<name>A0A5J4YZH0_PORPP</name>
<evidence type="ECO:0000313" key="15">
    <source>
        <dbReference type="Proteomes" id="UP000324585"/>
    </source>
</evidence>
<feature type="region of interest" description="Disordered" evidence="11">
    <location>
        <begin position="1229"/>
        <end position="1292"/>
    </location>
</feature>
<evidence type="ECO:0000256" key="6">
    <source>
        <dbReference type="ARBA" id="ARBA00022777"/>
    </source>
</evidence>
<dbReference type="PANTHER" id="PTHR22988">
    <property type="entry name" value="MYOTONIC DYSTROPHY S/T KINASE-RELATED"/>
    <property type="match status" value="1"/>
</dbReference>
<reference evidence="15" key="1">
    <citation type="journal article" date="2019" name="Nat. Commun.">
        <title>Expansion of phycobilisome linker gene families in mesophilic red algae.</title>
        <authorList>
            <person name="Lee J."/>
            <person name="Kim D."/>
            <person name="Bhattacharya D."/>
            <person name="Yoon H.S."/>
        </authorList>
    </citation>
    <scope>NUCLEOTIDE SEQUENCE [LARGE SCALE GENOMIC DNA]</scope>
    <source>
        <strain evidence="15">CCMP 1328</strain>
    </source>
</reference>
<keyword evidence="2" id="KW-0723">Serine/threonine-protein kinase</keyword>
<evidence type="ECO:0000256" key="10">
    <source>
        <dbReference type="PROSITE-ProRule" id="PRU10141"/>
    </source>
</evidence>
<dbReference type="GO" id="GO:0005524">
    <property type="term" value="F:ATP binding"/>
    <property type="evidence" value="ECO:0007669"/>
    <property type="project" value="UniProtKB-UniRule"/>
</dbReference>
<feature type="compositionally biased region" description="Basic and acidic residues" evidence="11">
    <location>
        <begin position="1116"/>
        <end position="1126"/>
    </location>
</feature>
<dbReference type="PROSITE" id="PS00108">
    <property type="entry name" value="PROTEIN_KINASE_ST"/>
    <property type="match status" value="1"/>
</dbReference>
<dbReference type="InterPro" id="IPR050839">
    <property type="entry name" value="Rho-assoc_Ser/Thr_Kinase"/>
</dbReference>
<organism evidence="14 15">
    <name type="scientific">Porphyridium purpureum</name>
    <name type="common">Red alga</name>
    <name type="synonym">Porphyridium cruentum</name>
    <dbReference type="NCBI Taxonomy" id="35688"/>
    <lineage>
        <taxon>Eukaryota</taxon>
        <taxon>Rhodophyta</taxon>
        <taxon>Bangiophyceae</taxon>
        <taxon>Porphyridiales</taxon>
        <taxon>Porphyridiaceae</taxon>
        <taxon>Porphyridium</taxon>
    </lineage>
</organism>
<dbReference type="SMART" id="SM00133">
    <property type="entry name" value="S_TK_X"/>
    <property type="match status" value="1"/>
</dbReference>
<evidence type="ECO:0000256" key="3">
    <source>
        <dbReference type="ARBA" id="ARBA00022553"/>
    </source>
</evidence>
<dbReference type="Gene3D" id="3.30.200.20">
    <property type="entry name" value="Phosphorylase Kinase, domain 1"/>
    <property type="match status" value="1"/>
</dbReference>
<evidence type="ECO:0000256" key="1">
    <source>
        <dbReference type="ARBA" id="ARBA00012513"/>
    </source>
</evidence>
<keyword evidence="4" id="KW-0808">Transferase</keyword>
<feature type="region of interest" description="Disordered" evidence="11">
    <location>
        <begin position="973"/>
        <end position="1214"/>
    </location>
</feature>
<dbReference type="PROSITE" id="PS51285">
    <property type="entry name" value="AGC_KINASE_CTER"/>
    <property type="match status" value="1"/>
</dbReference>
<keyword evidence="15" id="KW-1185">Reference proteome</keyword>
<feature type="compositionally biased region" description="Basic and acidic residues" evidence="11">
    <location>
        <begin position="1"/>
        <end position="14"/>
    </location>
</feature>
<dbReference type="Gene3D" id="1.10.510.10">
    <property type="entry name" value="Transferase(Phosphotransferase) domain 1"/>
    <property type="match status" value="1"/>
</dbReference>
<feature type="compositionally biased region" description="Low complexity" evidence="11">
    <location>
        <begin position="771"/>
        <end position="785"/>
    </location>
</feature>
<sequence>MDAQEEALRLRATDAQELDAEVDAEVARHLSGGEEAKDSGEGTHETAPEGTSNAEGSDASPPGVLNLQLTSAQSMESGGSTGSQTPGRRARAEAAKRMIEKYYLESKAARESRDQRRKLLDEQLPDALVPLHIKSHIKRELGLRELKLMRIARRKQKVTDYKLVQLIGRGAFGNVWLAQHRASGKHCAIKQLKKTDMFERHQVEHIWAERYALAKAGQHPLIVEMISAFQDPQYLFLVLEFVPGGDMLTMLSRRTVLSEDWVRFYCAELIVAIDVLHSLGVIHRDIKPDNVLFAADGHIRLSDFGLSKLLHQAQGDKFSRAANLAHRQPDLELAALDPEAAEARIKTWKELSQKERFSAVGTPNYIAPEVLLSQQYGEECDWWSLGVIAYEMLVGFPPFYSDDLMSTVRKIVDHEKYLQFPEHCKCSDLAMMFVYDLLSPASERLGARRGFEEFKEHPFFVGFDWDSLLTSRPPFCPKLSGVEDLRYFDEIELRSEDKELIDMGESGFADISSEFFTIANLEGTSSSGANSTGTSMDAQTPTSRDTRLTAASSFTYADAEFVGFSFDAAQPQGIQILNDAVHEVRRALISSLHAGDMSNNASASFDMNAIDTINAGRARHGVVHSTSSQYPKSSSFRASLVPSLDYMRTPPPVAAPRSHKTKATIADAIDAFGDHEPHFAGLGSGIVSAGTDVDASGGRGSEGTGPVSRFSRFPPLEWAKQKQDDADLISTIAEQPIETPLNRSALVDSFPSFARDPVEDEAEHEAEHGSDGSQSQSSRLSSTHSARFEVSLEPLKGEAASGIAHDPESHVSTSPENLDEPLFAGARSLGMIRDGSGVRSSVSLREYTSFVTQESTPTNERRKESAGSVPDLPNKAGDAGRGGPFATNSAWPRFPEYAVRARTQAPAPAYSIPAWQRDAAASTMGLTKTQSRTDVASTNRPGTFGYIFGQDGRKVVSLNDAAMLEGLEYLERTSSSRGTRDGRGGFSARGFSARGFSTRGSVRRTSRMSRDLGTADSVDFLAQMRRPEPAVEDAGHEPTIAESGPDPTAQASASTSAEPPAAPPSRADVYEGLSESDEDESAAGGTQVQNLVANDSSNPYVGLSESETESSGLSRRTSETLHREYSAESELDEQMSDARATFSRSNLYRGLTDSGLSNDAVDEEGNDQEEEKRPGTIGFEGESEQSGLTAGHPTDDCPCTSNMRGGMTVSADSPDVGHVDLAAISLVEPNPYHGLSSNASKEGSPPRPSLERKDGREHHDNVYAGLSSDNSESGDAGTFAGPYDGLSDSSEG</sequence>
<evidence type="ECO:0000256" key="7">
    <source>
        <dbReference type="ARBA" id="ARBA00022840"/>
    </source>
</evidence>
<feature type="compositionally biased region" description="Low complexity" evidence="11">
    <location>
        <begin position="1045"/>
        <end position="1059"/>
    </location>
</feature>
<comment type="catalytic activity">
    <reaction evidence="9">
        <text>L-seryl-[protein] + ATP = O-phospho-L-seryl-[protein] + ADP + H(+)</text>
        <dbReference type="Rhea" id="RHEA:17989"/>
        <dbReference type="Rhea" id="RHEA-COMP:9863"/>
        <dbReference type="Rhea" id="RHEA-COMP:11604"/>
        <dbReference type="ChEBI" id="CHEBI:15378"/>
        <dbReference type="ChEBI" id="CHEBI:29999"/>
        <dbReference type="ChEBI" id="CHEBI:30616"/>
        <dbReference type="ChEBI" id="CHEBI:83421"/>
        <dbReference type="ChEBI" id="CHEBI:456216"/>
        <dbReference type="EC" id="2.7.11.1"/>
    </reaction>
</comment>
<feature type="compositionally biased region" description="Polar residues" evidence="11">
    <location>
        <begin position="67"/>
        <end position="86"/>
    </location>
</feature>
<dbReference type="InterPro" id="IPR017441">
    <property type="entry name" value="Protein_kinase_ATP_BS"/>
</dbReference>
<comment type="caution">
    <text evidence="14">The sequence shown here is derived from an EMBL/GenBank/DDBJ whole genome shotgun (WGS) entry which is preliminary data.</text>
</comment>
<evidence type="ECO:0000259" key="13">
    <source>
        <dbReference type="PROSITE" id="PS51285"/>
    </source>
</evidence>
<feature type="domain" description="Protein kinase" evidence="12">
    <location>
        <begin position="161"/>
        <end position="460"/>
    </location>
</feature>
<evidence type="ECO:0000313" key="14">
    <source>
        <dbReference type="EMBL" id="KAA8497051.1"/>
    </source>
</evidence>
<dbReference type="PROSITE" id="PS50011">
    <property type="entry name" value="PROTEIN_KINASE_DOM"/>
    <property type="match status" value="1"/>
</dbReference>
<evidence type="ECO:0000256" key="11">
    <source>
        <dbReference type="SAM" id="MobiDB-lite"/>
    </source>
</evidence>
<feature type="compositionally biased region" description="Acidic residues" evidence="11">
    <location>
        <begin position="1160"/>
        <end position="1169"/>
    </location>
</feature>
<feature type="compositionally biased region" description="Low complexity" evidence="11">
    <location>
        <begin position="1102"/>
        <end position="1115"/>
    </location>
</feature>
<comment type="catalytic activity">
    <reaction evidence="8">
        <text>L-threonyl-[protein] + ATP = O-phospho-L-threonyl-[protein] + ADP + H(+)</text>
        <dbReference type="Rhea" id="RHEA:46608"/>
        <dbReference type="Rhea" id="RHEA-COMP:11060"/>
        <dbReference type="Rhea" id="RHEA-COMP:11605"/>
        <dbReference type="ChEBI" id="CHEBI:15378"/>
        <dbReference type="ChEBI" id="CHEBI:30013"/>
        <dbReference type="ChEBI" id="CHEBI:30616"/>
        <dbReference type="ChEBI" id="CHEBI:61977"/>
        <dbReference type="ChEBI" id="CHEBI:456216"/>
        <dbReference type="EC" id="2.7.11.1"/>
    </reaction>
</comment>
<dbReference type="Pfam" id="PF00069">
    <property type="entry name" value="Pkinase"/>
    <property type="match status" value="2"/>
</dbReference>
<feature type="domain" description="AGC-kinase C-terminal" evidence="13">
    <location>
        <begin position="461"/>
        <end position="576"/>
    </location>
</feature>
<evidence type="ECO:0000256" key="5">
    <source>
        <dbReference type="ARBA" id="ARBA00022741"/>
    </source>
</evidence>
<dbReference type="InterPro" id="IPR008271">
    <property type="entry name" value="Ser/Thr_kinase_AS"/>
</dbReference>
<evidence type="ECO:0000259" key="12">
    <source>
        <dbReference type="PROSITE" id="PS50011"/>
    </source>
</evidence>
<proteinExistence type="predicted"/>
<dbReference type="GO" id="GO:0005737">
    <property type="term" value="C:cytoplasm"/>
    <property type="evidence" value="ECO:0007669"/>
    <property type="project" value="TreeGrafter"/>
</dbReference>
<dbReference type="InterPro" id="IPR011009">
    <property type="entry name" value="Kinase-like_dom_sf"/>
</dbReference>
<keyword evidence="6 14" id="KW-0418">Kinase</keyword>
<gene>
    <name evidence="14" type="ORF">FVE85_0780</name>
</gene>
<dbReference type="GO" id="GO:0005856">
    <property type="term" value="C:cytoskeleton"/>
    <property type="evidence" value="ECO:0007669"/>
    <property type="project" value="TreeGrafter"/>
</dbReference>
<dbReference type="PROSITE" id="PS00107">
    <property type="entry name" value="PROTEIN_KINASE_ATP"/>
    <property type="match status" value="1"/>
</dbReference>
<evidence type="ECO:0000256" key="2">
    <source>
        <dbReference type="ARBA" id="ARBA00022527"/>
    </source>
</evidence>
<feature type="region of interest" description="Disordered" evidence="11">
    <location>
        <begin position="799"/>
        <end position="819"/>
    </location>
</feature>
<dbReference type="SUPFAM" id="SSF56112">
    <property type="entry name" value="Protein kinase-like (PK-like)"/>
    <property type="match status" value="1"/>
</dbReference>
<feature type="compositionally biased region" description="Basic and acidic residues" evidence="11">
    <location>
        <begin position="1025"/>
        <end position="1036"/>
    </location>
</feature>
<evidence type="ECO:0000256" key="4">
    <source>
        <dbReference type="ARBA" id="ARBA00022679"/>
    </source>
</evidence>
<keyword evidence="5 10" id="KW-0547">Nucleotide-binding</keyword>
<feature type="binding site" evidence="10">
    <location>
        <position position="190"/>
    </location>
    <ligand>
        <name>ATP</name>
        <dbReference type="ChEBI" id="CHEBI:30616"/>
    </ligand>
</feature>
<accession>A0A5J4YZH0</accession>
<feature type="compositionally biased region" description="Basic and acidic residues" evidence="11">
    <location>
        <begin position="1249"/>
        <end position="1261"/>
    </location>
</feature>
<dbReference type="Proteomes" id="UP000324585">
    <property type="component" value="Unassembled WGS sequence"/>
</dbReference>
<dbReference type="SMART" id="SM00220">
    <property type="entry name" value="S_TKc"/>
    <property type="match status" value="1"/>
</dbReference>
<evidence type="ECO:0000256" key="8">
    <source>
        <dbReference type="ARBA" id="ARBA00047899"/>
    </source>
</evidence>
<keyword evidence="7 10" id="KW-0067">ATP-binding</keyword>
<feature type="compositionally biased region" description="Polar residues" evidence="11">
    <location>
        <begin position="1084"/>
        <end position="1099"/>
    </location>
</feature>
<dbReference type="GO" id="GO:0031032">
    <property type="term" value="P:actomyosin structure organization"/>
    <property type="evidence" value="ECO:0007669"/>
    <property type="project" value="TreeGrafter"/>
</dbReference>
<evidence type="ECO:0000256" key="9">
    <source>
        <dbReference type="ARBA" id="ARBA00048679"/>
    </source>
</evidence>
<protein>
    <recommendedName>
        <fullName evidence="1">non-specific serine/threonine protein kinase</fullName>
        <ecNumber evidence="1">2.7.11.1</ecNumber>
    </recommendedName>
</protein>
<dbReference type="FunFam" id="1.10.510.10:FF:000024">
    <property type="entry name" value="Probable serine/threonine-protein kinase cot-1"/>
    <property type="match status" value="1"/>
</dbReference>
<feature type="region of interest" description="Disordered" evidence="11">
    <location>
        <begin position="26"/>
        <end position="94"/>
    </location>
</feature>
<dbReference type="InterPro" id="IPR000961">
    <property type="entry name" value="AGC-kinase_C"/>
</dbReference>
<feature type="compositionally biased region" description="Basic and acidic residues" evidence="11">
    <location>
        <begin position="26"/>
        <end position="47"/>
    </location>
</feature>
<feature type="region of interest" description="Disordered" evidence="11">
    <location>
        <begin position="1"/>
        <end position="20"/>
    </location>
</feature>
<dbReference type="GO" id="GO:0004674">
    <property type="term" value="F:protein serine/threonine kinase activity"/>
    <property type="evidence" value="ECO:0007669"/>
    <property type="project" value="UniProtKB-KW"/>
</dbReference>
<dbReference type="InterPro" id="IPR000719">
    <property type="entry name" value="Prot_kinase_dom"/>
</dbReference>
<feature type="region of interest" description="Disordered" evidence="11">
    <location>
        <begin position="757"/>
        <end position="786"/>
    </location>
</feature>
<feature type="region of interest" description="Disordered" evidence="11">
    <location>
        <begin position="850"/>
        <end position="883"/>
    </location>
</feature>
<dbReference type="EMBL" id="VRMN01000002">
    <property type="protein sequence ID" value="KAA8497051.1"/>
    <property type="molecule type" value="Genomic_DNA"/>
</dbReference>
<keyword evidence="3" id="KW-0597">Phosphoprotein</keyword>
<feature type="region of interest" description="Disordered" evidence="11">
    <location>
        <begin position="693"/>
        <end position="713"/>
    </location>
</feature>
<dbReference type="PANTHER" id="PTHR22988:SF71">
    <property type="entry name" value="CITRON RHO-INTERACTING KINASE"/>
    <property type="match status" value="1"/>
</dbReference>